<reference evidence="1" key="1">
    <citation type="submission" date="2024-06" db="EMBL/GenBank/DDBJ databases">
        <authorList>
            <consortium name="consrtm"/>
            <person name="Uemura M."/>
            <person name="Terahara T."/>
        </authorList>
    </citation>
    <scope>NUCLEOTIDE SEQUENCE</scope>
    <source>
        <strain evidence="1">KM77-8</strain>
    </source>
</reference>
<dbReference type="EMBL" id="AP035768">
    <property type="protein sequence ID" value="BFO18065.1"/>
    <property type="molecule type" value="Genomic_DNA"/>
</dbReference>
<dbReference type="AlphaFoldDB" id="A0AAT9HL30"/>
<proteinExistence type="predicted"/>
<gene>
    <name evidence="1" type="ORF">SHKM778_44530</name>
</gene>
<evidence type="ECO:0000313" key="1">
    <source>
        <dbReference type="EMBL" id="BFO18065.1"/>
    </source>
</evidence>
<sequence>MDIGDATAALGGLLEAQDPADLDAMADTLIRHAAAPGDDVALLLISPHG</sequence>
<accession>A0AAT9HL30</accession>
<name>A0AAT9HL30_9ACTN</name>
<protein>
    <submittedName>
        <fullName evidence="1">Uncharacterized protein</fullName>
    </submittedName>
</protein>
<organism evidence="1">
    <name type="scientific">Streptomyces haneummycinicus</name>
    <dbReference type="NCBI Taxonomy" id="3074435"/>
    <lineage>
        <taxon>Bacteria</taxon>
        <taxon>Bacillati</taxon>
        <taxon>Actinomycetota</taxon>
        <taxon>Actinomycetes</taxon>
        <taxon>Kitasatosporales</taxon>
        <taxon>Streptomycetaceae</taxon>
        <taxon>Streptomyces</taxon>
    </lineage>
</organism>
<reference evidence="1" key="2">
    <citation type="submission" date="2024-07" db="EMBL/GenBank/DDBJ databases">
        <title>Streptomyces haneummycinica sp. nov., a new antibiotic-producing actinobacterium isolated from marine sediment.</title>
        <authorList>
            <person name="Uemura M."/>
            <person name="Hamada M."/>
            <person name="Hirano S."/>
            <person name="Kobayashi K."/>
            <person name="Ohshiro T."/>
            <person name="Kobayashi T."/>
            <person name="Terahara T."/>
        </authorList>
    </citation>
    <scope>NUCLEOTIDE SEQUENCE</scope>
    <source>
        <strain evidence="1">KM77-8</strain>
    </source>
</reference>